<name>A0A7R9KG31_9ACAR</name>
<evidence type="ECO:0000313" key="2">
    <source>
        <dbReference type="Proteomes" id="UP000759131"/>
    </source>
</evidence>
<organism evidence="1">
    <name type="scientific">Medioppia subpectinata</name>
    <dbReference type="NCBI Taxonomy" id="1979941"/>
    <lineage>
        <taxon>Eukaryota</taxon>
        <taxon>Metazoa</taxon>
        <taxon>Ecdysozoa</taxon>
        <taxon>Arthropoda</taxon>
        <taxon>Chelicerata</taxon>
        <taxon>Arachnida</taxon>
        <taxon>Acari</taxon>
        <taxon>Acariformes</taxon>
        <taxon>Sarcoptiformes</taxon>
        <taxon>Oribatida</taxon>
        <taxon>Brachypylina</taxon>
        <taxon>Oppioidea</taxon>
        <taxon>Oppiidae</taxon>
        <taxon>Medioppia</taxon>
    </lineage>
</organism>
<sequence>MYTMSPMLPEMIASVFKLRNKTGVKYEFVKSIVFNVLTQPTTKHLSGNAWTDFVADDSIATIELHFQEIQLILEKQ</sequence>
<dbReference type="EMBL" id="CAJPIZ010001007">
    <property type="protein sequence ID" value="CAG2102707.1"/>
    <property type="molecule type" value="Genomic_DNA"/>
</dbReference>
<protein>
    <submittedName>
        <fullName evidence="1">Uncharacterized protein</fullName>
    </submittedName>
</protein>
<reference evidence="1" key="1">
    <citation type="submission" date="2020-11" db="EMBL/GenBank/DDBJ databases">
        <authorList>
            <person name="Tran Van P."/>
        </authorList>
    </citation>
    <scope>NUCLEOTIDE SEQUENCE</scope>
</reference>
<dbReference type="Proteomes" id="UP000759131">
    <property type="component" value="Unassembled WGS sequence"/>
</dbReference>
<dbReference type="EMBL" id="OC855582">
    <property type="protein sequence ID" value="CAD7622277.1"/>
    <property type="molecule type" value="Genomic_DNA"/>
</dbReference>
<keyword evidence="2" id="KW-1185">Reference proteome</keyword>
<evidence type="ECO:0000313" key="1">
    <source>
        <dbReference type="EMBL" id="CAD7622277.1"/>
    </source>
</evidence>
<proteinExistence type="predicted"/>
<gene>
    <name evidence="1" type="ORF">OSB1V03_LOCUS2742</name>
</gene>
<accession>A0A7R9KG31</accession>
<dbReference type="AlphaFoldDB" id="A0A7R9KG31"/>